<dbReference type="EMBL" id="CAXLJM020000072">
    <property type="protein sequence ID" value="CAL8127349.1"/>
    <property type="molecule type" value="Genomic_DNA"/>
</dbReference>
<dbReference type="InterPro" id="IPR045130">
    <property type="entry name" value="OFUT2-like"/>
</dbReference>
<comment type="caution">
    <text evidence="14">The sequence shown here is derived from an EMBL/GenBank/DDBJ whole genome shotgun (WGS) entry which is preliminary data.</text>
</comment>
<evidence type="ECO:0000256" key="10">
    <source>
        <dbReference type="ARBA" id="ARBA00033083"/>
    </source>
</evidence>
<dbReference type="Gene3D" id="3.40.50.11340">
    <property type="match status" value="1"/>
</dbReference>
<dbReference type="EC" id="2.4.1.221" evidence="3"/>
<keyword evidence="13" id="KW-0732">Signal</keyword>
<comment type="pathway">
    <text evidence="2">Protein modification; protein glycosylation.</text>
</comment>
<protein>
    <recommendedName>
        <fullName evidence="9">GDP-fucose protein O-fucosyltransferase 2</fullName>
        <ecNumber evidence="3">2.4.1.221</ecNumber>
    </recommendedName>
    <alternativeName>
        <fullName evidence="10">Peptide-O-fucosyltransferase 2</fullName>
    </alternativeName>
</protein>
<dbReference type="PANTHER" id="PTHR13398:SF0">
    <property type="entry name" value="GDP-FUCOSE PROTEIN O-FUCOSYLTRANSFERASE 2"/>
    <property type="match status" value="1"/>
</dbReference>
<evidence type="ECO:0000256" key="11">
    <source>
        <dbReference type="ARBA" id="ARBA00047273"/>
    </source>
</evidence>
<feature type="chain" id="PRO_5045473128" description="GDP-fucose protein O-fucosyltransferase 2" evidence="13">
    <location>
        <begin position="32"/>
        <end position="447"/>
    </location>
</feature>
<evidence type="ECO:0000256" key="3">
    <source>
        <dbReference type="ARBA" id="ARBA00012196"/>
    </source>
</evidence>
<name>A0ABP1REQ4_9HEXA</name>
<proteinExistence type="inferred from homology"/>
<keyword evidence="7" id="KW-0119">Carbohydrate metabolism</keyword>
<sequence>MQSQTSYLRFYHIHYHHWVTLLLILILLVHGESGESTDSEDASLGHCDNKSCSKKSRRYLLYNVNPGEGFNLRRDIYIRVAPLVKSLNEHDKSNEWVLVLPPWGALPHWRRTNPDVFFPWKTFFQLDKIREYVPAMEIKEFMDESGYDNPLDIVFQLQHYPFEEDGDWSDKIESGVTCDFDLAYKKNPGTKLYTGQFWNQPIQAKAAKCMAFRGQSSALRKFIIENGYKSVMFDRAEVILWDSYGDINFWTARESLVFSTRLHQLALEFLKRNGLTPSINISFVGDTRTGSNVSSTNLSIRREYLGTHLRRADFMLGRLASEIPSVPSTARQIIHKLKQLGLANVFIATDAAKMEVIELKNQIQGEMPGTTVYFFRNEKISDGECAILDQIICSFSKHFIGTRDSTFTLRIFEEREILGFSSDANFNYLCPDQNEMNCERATQWRKT</sequence>
<evidence type="ECO:0000313" key="14">
    <source>
        <dbReference type="EMBL" id="CAL8127349.1"/>
    </source>
</evidence>
<organism evidence="14 15">
    <name type="scientific">Orchesella dallaii</name>
    <dbReference type="NCBI Taxonomy" id="48710"/>
    <lineage>
        <taxon>Eukaryota</taxon>
        <taxon>Metazoa</taxon>
        <taxon>Ecdysozoa</taxon>
        <taxon>Arthropoda</taxon>
        <taxon>Hexapoda</taxon>
        <taxon>Collembola</taxon>
        <taxon>Entomobryomorpha</taxon>
        <taxon>Entomobryoidea</taxon>
        <taxon>Orchesellidae</taxon>
        <taxon>Orchesellinae</taxon>
        <taxon>Orchesella</taxon>
    </lineage>
</organism>
<gene>
    <name evidence="14" type="ORF">ODALV1_LOCUS21797</name>
</gene>
<evidence type="ECO:0000256" key="1">
    <source>
        <dbReference type="ARBA" id="ARBA00004240"/>
    </source>
</evidence>
<evidence type="ECO:0000256" key="6">
    <source>
        <dbReference type="ARBA" id="ARBA00023253"/>
    </source>
</evidence>
<dbReference type="Gene3D" id="3.40.50.11350">
    <property type="match status" value="1"/>
</dbReference>
<keyword evidence="15" id="KW-1185">Reference proteome</keyword>
<dbReference type="Proteomes" id="UP001642540">
    <property type="component" value="Unassembled WGS sequence"/>
</dbReference>
<evidence type="ECO:0000256" key="7">
    <source>
        <dbReference type="ARBA" id="ARBA00023277"/>
    </source>
</evidence>
<evidence type="ECO:0000256" key="5">
    <source>
        <dbReference type="ARBA" id="ARBA00022824"/>
    </source>
</evidence>
<keyword evidence="6" id="KW-0294">Fucose metabolism</keyword>
<dbReference type="InterPro" id="IPR019378">
    <property type="entry name" value="GDP-Fuc_O-FucTrfase"/>
</dbReference>
<feature type="signal peptide" evidence="13">
    <location>
        <begin position="1"/>
        <end position="31"/>
    </location>
</feature>
<evidence type="ECO:0000256" key="8">
    <source>
        <dbReference type="ARBA" id="ARBA00025803"/>
    </source>
</evidence>
<evidence type="ECO:0000256" key="13">
    <source>
        <dbReference type="SAM" id="SignalP"/>
    </source>
</evidence>
<comment type="catalytic activity">
    <reaction evidence="12">
        <text>L-seryl-[protein] + GDP-beta-L-fucose = 3-O-(alpha-L-fucosyl)-L-seryl-[protein] + GDP + H(+)</text>
        <dbReference type="Rhea" id="RHEA:63644"/>
        <dbReference type="Rhea" id="RHEA-COMP:9863"/>
        <dbReference type="Rhea" id="RHEA-COMP:17914"/>
        <dbReference type="ChEBI" id="CHEBI:15378"/>
        <dbReference type="ChEBI" id="CHEBI:29999"/>
        <dbReference type="ChEBI" id="CHEBI:57273"/>
        <dbReference type="ChEBI" id="CHEBI:58189"/>
        <dbReference type="ChEBI" id="CHEBI:189632"/>
        <dbReference type="EC" id="2.4.1.221"/>
    </reaction>
    <physiologicalReaction direction="left-to-right" evidence="12">
        <dbReference type="Rhea" id="RHEA:63645"/>
    </physiologicalReaction>
</comment>
<comment type="catalytic activity">
    <reaction evidence="11">
        <text>L-threonyl-[protein] + GDP-beta-L-fucose = 3-O-(alpha-L-fucosyl)-L-threonyl-[protein] + GDP + H(+)</text>
        <dbReference type="Rhea" id="RHEA:70491"/>
        <dbReference type="Rhea" id="RHEA-COMP:11060"/>
        <dbReference type="Rhea" id="RHEA-COMP:17915"/>
        <dbReference type="ChEBI" id="CHEBI:15378"/>
        <dbReference type="ChEBI" id="CHEBI:30013"/>
        <dbReference type="ChEBI" id="CHEBI:57273"/>
        <dbReference type="ChEBI" id="CHEBI:58189"/>
        <dbReference type="ChEBI" id="CHEBI:189631"/>
        <dbReference type="EC" id="2.4.1.221"/>
    </reaction>
    <physiologicalReaction direction="left-to-right" evidence="11">
        <dbReference type="Rhea" id="RHEA:70492"/>
    </physiologicalReaction>
</comment>
<evidence type="ECO:0000256" key="9">
    <source>
        <dbReference type="ARBA" id="ARBA00026232"/>
    </source>
</evidence>
<keyword evidence="5" id="KW-0256">Endoplasmic reticulum</keyword>
<dbReference type="Pfam" id="PF10250">
    <property type="entry name" value="O-FucT"/>
    <property type="match status" value="1"/>
</dbReference>
<accession>A0ABP1REQ4</accession>
<evidence type="ECO:0000256" key="12">
    <source>
        <dbReference type="ARBA" id="ARBA00048647"/>
    </source>
</evidence>
<evidence type="ECO:0000313" key="15">
    <source>
        <dbReference type="Proteomes" id="UP001642540"/>
    </source>
</evidence>
<dbReference type="CDD" id="cd11298">
    <property type="entry name" value="O-FucT-2"/>
    <property type="match status" value="1"/>
</dbReference>
<comment type="similarity">
    <text evidence="8">Belongs to the glycosyltransferase 68 family.</text>
</comment>
<dbReference type="PANTHER" id="PTHR13398">
    <property type="entry name" value="GDP-FUCOSE PROTEIN O-FUCOSYLTRANSFERASE 2"/>
    <property type="match status" value="1"/>
</dbReference>
<keyword evidence="4" id="KW-0808">Transferase</keyword>
<reference evidence="14 15" key="1">
    <citation type="submission" date="2024-08" db="EMBL/GenBank/DDBJ databases">
        <authorList>
            <person name="Cucini C."/>
            <person name="Frati F."/>
        </authorList>
    </citation>
    <scope>NUCLEOTIDE SEQUENCE [LARGE SCALE GENOMIC DNA]</scope>
</reference>
<evidence type="ECO:0000256" key="4">
    <source>
        <dbReference type="ARBA" id="ARBA00022679"/>
    </source>
</evidence>
<evidence type="ECO:0000256" key="2">
    <source>
        <dbReference type="ARBA" id="ARBA00004922"/>
    </source>
</evidence>
<comment type="subcellular location">
    <subcellularLocation>
        <location evidence="1">Endoplasmic reticulum</location>
    </subcellularLocation>
</comment>